<organism evidence="1 2">
    <name type="scientific">Phycomyces blakesleeanus (strain ATCC 8743b / DSM 1359 / FGSC 10004 / NBRC 33097 / NRRL 1555)</name>
    <dbReference type="NCBI Taxonomy" id="763407"/>
    <lineage>
        <taxon>Eukaryota</taxon>
        <taxon>Fungi</taxon>
        <taxon>Fungi incertae sedis</taxon>
        <taxon>Mucoromycota</taxon>
        <taxon>Mucoromycotina</taxon>
        <taxon>Mucoromycetes</taxon>
        <taxon>Mucorales</taxon>
        <taxon>Phycomycetaceae</taxon>
        <taxon>Phycomyces</taxon>
    </lineage>
</organism>
<dbReference type="InParanoid" id="A0A163B7Y9"/>
<reference evidence="2" key="1">
    <citation type="submission" date="2015-06" db="EMBL/GenBank/DDBJ databases">
        <title>Expansion of signal transduction pathways in fungi by whole-genome duplication.</title>
        <authorList>
            <consortium name="DOE Joint Genome Institute"/>
            <person name="Corrochano L.M."/>
            <person name="Kuo A."/>
            <person name="Marcet-Houben M."/>
            <person name="Polaino S."/>
            <person name="Salamov A."/>
            <person name="Villalobos J.M."/>
            <person name="Alvarez M.I."/>
            <person name="Avalos J."/>
            <person name="Benito E.P."/>
            <person name="Benoit I."/>
            <person name="Burger G."/>
            <person name="Camino L.P."/>
            <person name="Canovas D."/>
            <person name="Cerda-Olmedo E."/>
            <person name="Cheng J.-F."/>
            <person name="Dominguez A."/>
            <person name="Elias M."/>
            <person name="Eslava A.P."/>
            <person name="Glaser F."/>
            <person name="Grimwood J."/>
            <person name="Gutierrez G."/>
            <person name="Heitman J."/>
            <person name="Henrissat B."/>
            <person name="Iturriaga E.A."/>
            <person name="Lang B.F."/>
            <person name="Lavin J.L."/>
            <person name="Lee S."/>
            <person name="Li W."/>
            <person name="Lindquist E."/>
            <person name="Lopez-Garcia S."/>
            <person name="Luque E.M."/>
            <person name="Marcos A.T."/>
            <person name="Martin J."/>
            <person name="McCluskey K."/>
            <person name="Medina H.R."/>
            <person name="Miralles-Duran A."/>
            <person name="Miyazaki A."/>
            <person name="Munoz-Torres E."/>
            <person name="Oguiza J.A."/>
            <person name="Ohm R."/>
            <person name="Olmedo M."/>
            <person name="Orejas M."/>
            <person name="Ortiz-Castellanos L."/>
            <person name="Pisabarro A.G."/>
            <person name="Rodriguez-Romero J."/>
            <person name="Ruiz-Herrera J."/>
            <person name="Ruiz-Vazquez R."/>
            <person name="Sanz C."/>
            <person name="Schackwitz W."/>
            <person name="Schmutz J."/>
            <person name="Shahriari M."/>
            <person name="Shelest E."/>
            <person name="Silva-Franco F."/>
            <person name="Soanes D."/>
            <person name="Syed K."/>
            <person name="Tagua V.G."/>
            <person name="Talbot N.J."/>
            <person name="Thon M."/>
            <person name="De vries R.P."/>
            <person name="Wiebenga A."/>
            <person name="Yadav J.S."/>
            <person name="Braun E.L."/>
            <person name="Baker S."/>
            <person name="Garre V."/>
            <person name="Horwitz B."/>
            <person name="Torres-Martinez S."/>
            <person name="Idnurm A."/>
            <person name="Herrera-Estrella A."/>
            <person name="Gabaldon T."/>
            <person name="Grigoriev I.V."/>
        </authorList>
    </citation>
    <scope>NUCLEOTIDE SEQUENCE [LARGE SCALE GENOMIC DNA]</scope>
    <source>
        <strain evidence="2">NRRL 1555(-)</strain>
    </source>
</reference>
<dbReference type="AlphaFoldDB" id="A0A163B7Y9"/>
<sequence>MNSPPVGCLFVTPDVSAAHQPGAQDILRDQDVLEIFRLIKQILRHDADPERLARLLFCVFYALGDSVQFSKPAHENMVLFRAYTGRSLLVHAVQLPKYSSCCPSETPTWEFSRDLFPENSWTVTTTTRIRDLRAVCTSPVETCMEPQERGFYYQDGRIQREPTLLQRYAEQGLLTQASITRKRRKPSIASFDSLQLSVVRKKTKIPHRHGEFEQRRDTIVLRLQTVSLLELEEKAVSLPSDISLAVDTVPFNDLGPALQVLVDHANQKPHLDNGMNQYGIYYNIDYYKLYVAFEQFQQVFAALYPDQVVASRLPNPDRIPNDRERSANMKAYRPWIEPLLSEESNWAAFRRNIIVGERMVQLARLVGQGVLLMTKEISGSKLHLTFTNKEWASFLDEMQSGKWGTPETAGADWLLSVQQKLATRYWFSPIGNPITPTERKALFGL</sequence>
<keyword evidence="2" id="KW-1185">Reference proteome</keyword>
<evidence type="ECO:0000313" key="2">
    <source>
        <dbReference type="Proteomes" id="UP000077315"/>
    </source>
</evidence>
<dbReference type="GeneID" id="29004123"/>
<gene>
    <name evidence="1" type="ORF">PHYBLDRAFT_77041</name>
</gene>
<dbReference type="VEuPathDB" id="FungiDB:PHYBLDRAFT_77041"/>
<proteinExistence type="predicted"/>
<dbReference type="Proteomes" id="UP000077315">
    <property type="component" value="Unassembled WGS sequence"/>
</dbReference>
<dbReference type="RefSeq" id="XP_018296781.1">
    <property type="nucleotide sequence ID" value="XM_018443217.1"/>
</dbReference>
<evidence type="ECO:0000313" key="1">
    <source>
        <dbReference type="EMBL" id="OAD78741.1"/>
    </source>
</evidence>
<dbReference type="OrthoDB" id="2363016at2759"/>
<protein>
    <submittedName>
        <fullName evidence="1">Uncharacterized protein</fullName>
    </submittedName>
</protein>
<accession>A0A163B7Y9</accession>
<dbReference type="STRING" id="763407.A0A163B7Y9"/>
<name>A0A163B7Y9_PHYB8</name>
<dbReference type="EMBL" id="KV440973">
    <property type="protein sequence ID" value="OAD78741.1"/>
    <property type="molecule type" value="Genomic_DNA"/>
</dbReference>